<dbReference type="FunFam" id="3.40.50.720:FF:000173">
    <property type="entry name" value="3-oxoacyl-[acyl-carrier protein] reductase"/>
    <property type="match status" value="1"/>
</dbReference>
<dbReference type="InterPro" id="IPR002347">
    <property type="entry name" value="SDR_fam"/>
</dbReference>
<dbReference type="GO" id="GO:0016616">
    <property type="term" value="F:oxidoreductase activity, acting on the CH-OH group of donors, NAD or NADP as acceptor"/>
    <property type="evidence" value="ECO:0007669"/>
    <property type="project" value="TreeGrafter"/>
</dbReference>
<dbReference type="InterPro" id="IPR057326">
    <property type="entry name" value="KR_dom"/>
</dbReference>
<dbReference type="PRINTS" id="PR00080">
    <property type="entry name" value="SDRFAMILY"/>
</dbReference>
<dbReference type="AlphaFoldDB" id="A0A1V2IFI9"/>
<proteinExistence type="inferred from homology"/>
<accession>A0A1V2IFI9</accession>
<evidence type="ECO:0000313" key="5">
    <source>
        <dbReference type="Proteomes" id="UP000188929"/>
    </source>
</evidence>
<reference evidence="5" key="1">
    <citation type="submission" date="2016-10" db="EMBL/GenBank/DDBJ databases">
        <title>Frankia sp. NRRL B-16386 Genome sequencing.</title>
        <authorList>
            <person name="Ghodhbane-Gtari F."/>
            <person name="Swanson E."/>
            <person name="Gueddou A."/>
            <person name="Hezbri K."/>
            <person name="Ktari K."/>
            <person name="Nouioui I."/>
            <person name="Morris K."/>
            <person name="Simpson S."/>
            <person name="Abebe-Akele F."/>
            <person name="Thomas K."/>
            <person name="Gtari M."/>
            <person name="Tisa L.S."/>
        </authorList>
    </citation>
    <scope>NUCLEOTIDE SEQUENCE [LARGE SCALE GENOMIC DNA]</scope>
    <source>
        <strain evidence="5">NRRL B-16386</strain>
    </source>
</reference>
<dbReference type="NCBIfam" id="NF009466">
    <property type="entry name" value="PRK12826.1-2"/>
    <property type="match status" value="1"/>
</dbReference>
<comment type="caution">
    <text evidence="4">The sequence shown here is derived from an EMBL/GenBank/DDBJ whole genome shotgun (WGS) entry which is preliminary data.</text>
</comment>
<name>A0A1V2IFI9_9ACTN</name>
<dbReference type="EMBL" id="MOMC01000014">
    <property type="protein sequence ID" value="ONH31924.1"/>
    <property type="molecule type" value="Genomic_DNA"/>
</dbReference>
<evidence type="ECO:0000313" key="4">
    <source>
        <dbReference type="EMBL" id="ONH31924.1"/>
    </source>
</evidence>
<dbReference type="Pfam" id="PF13561">
    <property type="entry name" value="adh_short_C2"/>
    <property type="match status" value="1"/>
</dbReference>
<dbReference type="PROSITE" id="PS00061">
    <property type="entry name" value="ADH_SHORT"/>
    <property type="match status" value="1"/>
</dbReference>
<keyword evidence="5" id="KW-1185">Reference proteome</keyword>
<evidence type="ECO:0000256" key="2">
    <source>
        <dbReference type="ARBA" id="ARBA00023002"/>
    </source>
</evidence>
<dbReference type="STRING" id="1834516.BL253_07240"/>
<dbReference type="InterPro" id="IPR020904">
    <property type="entry name" value="Sc_DH/Rdtase_CS"/>
</dbReference>
<sequence length="240" mass="24749">MVENEGQGRVALVTGGNRGIGAACAAALVADGQRVAVASRGGEAPEGMFGVRLDVTSVESVEKAFAEVEAELGPVDIVVSNAGIVKDTLLLTMSEDAFRDVVDTNLLGAYRVAKRAARGMLRRRYGRLVFISSVVGLSGQPGQANYAASKAGLVGFARSLARELAPRNITANIVAPGPIRTDMTDSLTDAQRELLVASVPGKRMGEPEEVAAAVAFLASERAGYITGAVLPVDGGVGMGH</sequence>
<keyword evidence="2" id="KW-0560">Oxidoreductase</keyword>
<dbReference type="Gene3D" id="3.40.50.720">
    <property type="entry name" value="NAD(P)-binding Rossmann-like Domain"/>
    <property type="match status" value="1"/>
</dbReference>
<dbReference type="PANTHER" id="PTHR42760">
    <property type="entry name" value="SHORT-CHAIN DEHYDROGENASES/REDUCTASES FAMILY MEMBER"/>
    <property type="match status" value="1"/>
</dbReference>
<dbReference type="InterPro" id="IPR036291">
    <property type="entry name" value="NAD(P)-bd_dom_sf"/>
</dbReference>
<dbReference type="PRINTS" id="PR00081">
    <property type="entry name" value="GDHRDH"/>
</dbReference>
<gene>
    <name evidence="4" type="ORF">BL253_07240</name>
</gene>
<dbReference type="OrthoDB" id="9804774at2"/>
<evidence type="ECO:0000259" key="3">
    <source>
        <dbReference type="SMART" id="SM00822"/>
    </source>
</evidence>
<dbReference type="Proteomes" id="UP000188929">
    <property type="component" value="Unassembled WGS sequence"/>
</dbReference>
<dbReference type="SMART" id="SM00822">
    <property type="entry name" value="PKS_KR"/>
    <property type="match status" value="1"/>
</dbReference>
<evidence type="ECO:0000256" key="1">
    <source>
        <dbReference type="ARBA" id="ARBA00006484"/>
    </source>
</evidence>
<dbReference type="SUPFAM" id="SSF51735">
    <property type="entry name" value="NAD(P)-binding Rossmann-fold domains"/>
    <property type="match status" value="1"/>
</dbReference>
<comment type="similarity">
    <text evidence="1">Belongs to the short-chain dehydrogenases/reductases (SDR) family.</text>
</comment>
<feature type="domain" description="Ketoreductase" evidence="3">
    <location>
        <begin position="9"/>
        <end position="182"/>
    </location>
</feature>
<dbReference type="RefSeq" id="WP_076814738.1">
    <property type="nucleotide sequence ID" value="NZ_MOMC01000014.1"/>
</dbReference>
<protein>
    <submittedName>
        <fullName evidence="4">Beta-ketoacyl-ACP reductase</fullName>
    </submittedName>
</protein>
<dbReference type="PANTHER" id="PTHR42760:SF133">
    <property type="entry name" value="3-OXOACYL-[ACYL-CARRIER-PROTEIN] REDUCTASE"/>
    <property type="match status" value="1"/>
</dbReference>
<organism evidence="4 5">
    <name type="scientific">Pseudofrankia asymbiotica</name>
    <dbReference type="NCBI Taxonomy" id="1834516"/>
    <lineage>
        <taxon>Bacteria</taxon>
        <taxon>Bacillati</taxon>
        <taxon>Actinomycetota</taxon>
        <taxon>Actinomycetes</taxon>
        <taxon>Frankiales</taxon>
        <taxon>Frankiaceae</taxon>
        <taxon>Pseudofrankia</taxon>
    </lineage>
</organism>